<dbReference type="AlphaFoldDB" id="A0A1M7J7N5"/>
<dbReference type="EMBL" id="FRCT01000005">
    <property type="protein sequence ID" value="SHM49100.1"/>
    <property type="molecule type" value="Genomic_DNA"/>
</dbReference>
<reference evidence="2 3" key="1">
    <citation type="submission" date="2016-11" db="EMBL/GenBank/DDBJ databases">
        <authorList>
            <person name="Jaros S."/>
            <person name="Januszkiewicz K."/>
            <person name="Wedrychowicz H."/>
        </authorList>
    </citation>
    <scope>NUCLEOTIDE SEQUENCE [LARGE SCALE GENOMIC DNA]</scope>
    <source>
        <strain evidence="2 3">Y1</strain>
    </source>
</reference>
<dbReference type="Pfam" id="PF02464">
    <property type="entry name" value="CinA"/>
    <property type="match status" value="1"/>
</dbReference>
<proteinExistence type="predicted"/>
<dbReference type="Proteomes" id="UP000184394">
    <property type="component" value="Unassembled WGS sequence"/>
</dbReference>
<dbReference type="InterPro" id="IPR036653">
    <property type="entry name" value="CinA-like_C"/>
</dbReference>
<name>A0A1M7J7N5_RUMFL</name>
<dbReference type="InterPro" id="IPR008136">
    <property type="entry name" value="CinA_C"/>
</dbReference>
<sequence>MDLVVSSKFSECNTEKLDKTVANVVKLLERKGLTISTAESCTGGLLSELITSVSGASAVFELGICTYSERIKTEFLNVPAEVIKQFGVVSEQTALYMVRGLKKSSGADVCVSVTGIAGPSGGTAETPVGTVYVGFDICGRQFVRLPELWKLSDMSREHIRKCAAAFAFDTIEKVLMEAEQTDERQIQ</sequence>
<gene>
    <name evidence="2" type="ORF">SAMN04487860_105188</name>
</gene>
<organism evidence="2 3">
    <name type="scientific">Ruminococcus flavefaciens</name>
    <dbReference type="NCBI Taxonomy" id="1265"/>
    <lineage>
        <taxon>Bacteria</taxon>
        <taxon>Bacillati</taxon>
        <taxon>Bacillota</taxon>
        <taxon>Clostridia</taxon>
        <taxon>Eubacteriales</taxon>
        <taxon>Oscillospiraceae</taxon>
        <taxon>Ruminococcus</taxon>
    </lineage>
</organism>
<dbReference type="Gene3D" id="3.90.950.20">
    <property type="entry name" value="CinA-like"/>
    <property type="match status" value="1"/>
</dbReference>
<evidence type="ECO:0000313" key="2">
    <source>
        <dbReference type="EMBL" id="SHM49100.1"/>
    </source>
</evidence>
<evidence type="ECO:0000313" key="3">
    <source>
        <dbReference type="Proteomes" id="UP000184394"/>
    </source>
</evidence>
<protein>
    <submittedName>
        <fullName evidence="2">Nicotinamide-nucleotide amidase</fullName>
    </submittedName>
</protein>
<dbReference type="SUPFAM" id="SSF142433">
    <property type="entry name" value="CinA-like"/>
    <property type="match status" value="1"/>
</dbReference>
<feature type="domain" description="CinA C-terminal" evidence="1">
    <location>
        <begin position="19"/>
        <end position="175"/>
    </location>
</feature>
<dbReference type="RefSeq" id="WP_242939957.1">
    <property type="nucleotide sequence ID" value="NZ_FRCT01000005.1"/>
</dbReference>
<evidence type="ECO:0000259" key="1">
    <source>
        <dbReference type="Pfam" id="PF02464"/>
    </source>
</evidence>
<dbReference type="NCBIfam" id="TIGR00199">
    <property type="entry name" value="PncC_domain"/>
    <property type="match status" value="1"/>
</dbReference>
<accession>A0A1M7J7N5</accession>